<dbReference type="PROSITE" id="PS50102">
    <property type="entry name" value="RRM"/>
    <property type="match status" value="2"/>
</dbReference>
<name>A0ABN9WL74_9DINO</name>
<proteinExistence type="predicted"/>
<dbReference type="SMART" id="SM00360">
    <property type="entry name" value="RRM"/>
    <property type="match status" value="2"/>
</dbReference>
<dbReference type="Gene3D" id="3.30.70.330">
    <property type="match status" value="2"/>
</dbReference>
<evidence type="ECO:0000313" key="4">
    <source>
        <dbReference type="EMBL" id="CAK0887326.1"/>
    </source>
</evidence>
<evidence type="ECO:0000313" key="5">
    <source>
        <dbReference type="Proteomes" id="UP001189429"/>
    </source>
</evidence>
<evidence type="ECO:0000256" key="1">
    <source>
        <dbReference type="ARBA" id="ARBA00022884"/>
    </source>
</evidence>
<dbReference type="Pfam" id="PF00076">
    <property type="entry name" value="RRM_1"/>
    <property type="match status" value="2"/>
</dbReference>
<gene>
    <name evidence="4" type="ORF">PCOR1329_LOCUS68422</name>
</gene>
<sequence>MAAEQEAAPGGKELLPDEPRLVYVGNLAWVVKWHELKDHMKQAGNVEFAKVLTFDGTDWGRSRGVGYVRYATEEEAKRAVATLNQTELGGRTITVDAWTGGKPREFGGFKGGGKGGRSVKVHGDYGQMVYVGNLPFKAEWQDLKDHMKGCGTVEFVKILTEDSYGWGRSKGIGCVRYATAEEASEAIKTLNGTEMMGRALTVDLWMSKKDGEEGAPAPAAGPE</sequence>
<dbReference type="SUPFAM" id="SSF54928">
    <property type="entry name" value="RNA-binding domain, RBD"/>
    <property type="match status" value="1"/>
</dbReference>
<evidence type="ECO:0000259" key="3">
    <source>
        <dbReference type="PROSITE" id="PS50102"/>
    </source>
</evidence>
<dbReference type="Proteomes" id="UP001189429">
    <property type="component" value="Unassembled WGS sequence"/>
</dbReference>
<keyword evidence="5" id="KW-1185">Reference proteome</keyword>
<accession>A0ABN9WL74</accession>
<dbReference type="InterPro" id="IPR035979">
    <property type="entry name" value="RBD_domain_sf"/>
</dbReference>
<dbReference type="PANTHER" id="PTHR23003">
    <property type="entry name" value="RNA RECOGNITION MOTIF RRM DOMAIN CONTAINING PROTEIN"/>
    <property type="match status" value="1"/>
</dbReference>
<dbReference type="InterPro" id="IPR050374">
    <property type="entry name" value="RRT5_SRSF_SR"/>
</dbReference>
<dbReference type="CDD" id="cd00590">
    <property type="entry name" value="RRM_SF"/>
    <property type="match status" value="2"/>
</dbReference>
<keyword evidence="1 2" id="KW-0694">RNA-binding</keyword>
<dbReference type="EMBL" id="CAUYUJ010018926">
    <property type="protein sequence ID" value="CAK0887326.1"/>
    <property type="molecule type" value="Genomic_DNA"/>
</dbReference>
<feature type="domain" description="RRM" evidence="3">
    <location>
        <begin position="127"/>
        <end position="207"/>
    </location>
</feature>
<organism evidence="4 5">
    <name type="scientific">Prorocentrum cordatum</name>
    <dbReference type="NCBI Taxonomy" id="2364126"/>
    <lineage>
        <taxon>Eukaryota</taxon>
        <taxon>Sar</taxon>
        <taxon>Alveolata</taxon>
        <taxon>Dinophyceae</taxon>
        <taxon>Prorocentrales</taxon>
        <taxon>Prorocentraceae</taxon>
        <taxon>Prorocentrum</taxon>
    </lineage>
</organism>
<feature type="domain" description="RRM" evidence="3">
    <location>
        <begin position="20"/>
        <end position="100"/>
    </location>
</feature>
<comment type="caution">
    <text evidence="4">The sequence shown here is derived from an EMBL/GenBank/DDBJ whole genome shotgun (WGS) entry which is preliminary data.</text>
</comment>
<evidence type="ECO:0000256" key="2">
    <source>
        <dbReference type="PROSITE-ProRule" id="PRU00176"/>
    </source>
</evidence>
<dbReference type="InterPro" id="IPR012677">
    <property type="entry name" value="Nucleotide-bd_a/b_plait_sf"/>
</dbReference>
<protein>
    <recommendedName>
        <fullName evidence="3">RRM domain-containing protein</fullName>
    </recommendedName>
</protein>
<dbReference type="InterPro" id="IPR000504">
    <property type="entry name" value="RRM_dom"/>
</dbReference>
<reference evidence="4" key="1">
    <citation type="submission" date="2023-10" db="EMBL/GenBank/DDBJ databases">
        <authorList>
            <person name="Chen Y."/>
            <person name="Shah S."/>
            <person name="Dougan E. K."/>
            <person name="Thang M."/>
            <person name="Chan C."/>
        </authorList>
    </citation>
    <scope>NUCLEOTIDE SEQUENCE [LARGE SCALE GENOMIC DNA]</scope>
</reference>